<dbReference type="FunFam" id="3.40.50.980:FF:000001">
    <property type="entry name" value="Non-ribosomal peptide synthetase"/>
    <property type="match status" value="1"/>
</dbReference>
<dbReference type="GO" id="GO:0043041">
    <property type="term" value="P:amino acid activation for nonribosomal peptide biosynthetic process"/>
    <property type="evidence" value="ECO:0007669"/>
    <property type="project" value="TreeGrafter"/>
</dbReference>
<sequence length="1489" mass="164467">MNELTGPSKQTLNLLSAVTGVVYVLLNKYQAYLNDVVKIELGIQEKGQNGTIESAIGFQYPLESSLTFSTLSDRISSSIDTLDSKFTDDFFLVIIWKSDDQAHDYKCIIRIEDGDVAGSVFSCKDTAFYAAVFKQAHNHFLNVLQQVAENPAIQISKLSFMDEDELEQLAVFNTGLIDNTVGTPELLHAIFERTALTFPQNKAVHSASRQVSYQELNLAANELADRLIAKGIKQGDFVGILLKRSPEVYLSMLAILKAGAAYVPLDIGYPEDRVSFILEDCGAKFLLSDEACSASFKLSCEVIIVDGSSFDIRQNHNTQAPEIAITVADPAYMIYTSGSTGRPKGVIIAHAAISNLVKGEDRLFELNSLDKVAQVFSVAFDASLEEIWLAFRSGATLFPVSEAVMHSGSDLSDYIATHQLTVLSTVPTMLSMMQYPLPSLRLLILGGENCPHELLLPWHSSGLRIVNTYGPTEATVIATYADFDPLRKITIGKPAVNYSTYILDEQHLPVPIGVPGELCIGGPGLAIGYLHQPELTAEKFIQPAFPLSANIPPCLYRSGDLARFNEQGNIEFLGRIDLQVKLRGYRIELSEIESQLLQIESIKNAVVTVKEDEQKVQRLVAYLILKGEADTFNEEGCKTQLKSRLAPYMVPAVFVIMDAFPLLASGKVDRKVLPQPVKKYKAEGRKLVAARTPTETMLLDVWKKYFEPQEVSVIDDFFDLGGHSLVASMMVSELRKTGAAAQISVQDIYTCRTLEKLAAKISSIADDNENLPKEKAVPTVRLKVAAGMKALTSFLQLISVFIFFMIGSAGLMAPFVIRHFGSSTKVYDLLVYGVTGFSALFFSIIILSIVAKWVLIGKFKAGRYPLWGWYYLRFWIVKKLIDLSPIGILSGTPFLKWYFSLMGAKIGKRVFLGSDRIRVFDLLTIGDGSSISKESHLLGYKIEDGALVIGSLTIGENCFVGTRSVISPGAVMENGSGIGELSQLQPNTTIPAGAYWKGTPAVHIGPNKAAPAINFTGQNKPMNFALYVAVLALTLGFVFVFPFGLSIPFIVIYYEVILSFGLGWAMVLSIPISAMYIIIYCASVALFKWLIIGKLKEEAFSMYSFKYIRKWAVDSLMNMSLTYFRSVYATIYLSSWLRLMGTRIGKATEISTVNQITTDLVKIGAGSFLADSVSLGSPEVHQGTMYLRQITIGNKTFIGNSAVISAGDTIGSNCLIGVLSTPPSNIERKYINDSSWLGAPPMYLPKRQESVKFADDLTFRPTNKLYFQRGVIELFKITLPYAITSVILLLFYHLIDNYYDHSSRHIIYTLSLAPFLLLALIGVAALITVLFKKVLIGTYKPSNQPLWSMFVWKNELVNSLCENMVYPLLVNTLLGTPFAPIFFRMMGCDIGKDVYMDTSEITEFDLVHIGDHVAINHMCTIQTHLFEDRVMKMAHLHIGDNCNVGAMSVVLYDSTIEEGATLQALSLVMKGETIPKQTQWAGSPAKFVK</sequence>
<evidence type="ECO:0000313" key="3">
    <source>
        <dbReference type="EMBL" id="AMP98853.1"/>
    </source>
</evidence>
<dbReference type="GO" id="GO:0044550">
    <property type="term" value="P:secondary metabolite biosynthetic process"/>
    <property type="evidence" value="ECO:0007669"/>
    <property type="project" value="TreeGrafter"/>
</dbReference>
<dbReference type="InterPro" id="IPR011004">
    <property type="entry name" value="Trimer_LpxA-like_sf"/>
</dbReference>
<dbReference type="SUPFAM" id="SSF47336">
    <property type="entry name" value="ACP-like"/>
    <property type="match status" value="1"/>
</dbReference>
<dbReference type="Gene3D" id="2.160.10.10">
    <property type="entry name" value="Hexapeptide repeat proteins"/>
    <property type="match status" value="3"/>
</dbReference>
<dbReference type="PROSITE" id="PS50075">
    <property type="entry name" value="CARRIER"/>
    <property type="match status" value="1"/>
</dbReference>
<dbReference type="SUPFAM" id="SSF51161">
    <property type="entry name" value="Trimeric LpxA-like enzymes"/>
    <property type="match status" value="3"/>
</dbReference>
<proteinExistence type="predicted"/>
<dbReference type="GO" id="GO:0005737">
    <property type="term" value="C:cytoplasm"/>
    <property type="evidence" value="ECO:0007669"/>
    <property type="project" value="TreeGrafter"/>
</dbReference>
<dbReference type="InterPro" id="IPR001451">
    <property type="entry name" value="Hexapep"/>
</dbReference>
<dbReference type="InterPro" id="IPR010071">
    <property type="entry name" value="AA_adenyl_dom"/>
</dbReference>
<name>A0A127VBY4_9SPHI</name>
<feature type="transmembrane region" description="Helical" evidence="1">
    <location>
        <begin position="829"/>
        <end position="855"/>
    </location>
</feature>
<dbReference type="RefSeq" id="WP_068399845.1">
    <property type="nucleotide sequence ID" value="NZ_CP014504.1"/>
</dbReference>
<dbReference type="NCBIfam" id="TIGR01733">
    <property type="entry name" value="AA-adenyl-dom"/>
    <property type="match status" value="1"/>
</dbReference>
<accession>A0A127VBY4</accession>
<feature type="domain" description="Carrier" evidence="2">
    <location>
        <begin position="689"/>
        <end position="765"/>
    </location>
</feature>
<feature type="transmembrane region" description="Helical" evidence="1">
    <location>
        <begin position="1024"/>
        <end position="1045"/>
    </location>
</feature>
<dbReference type="Pfam" id="PF00550">
    <property type="entry name" value="PP-binding"/>
    <property type="match status" value="1"/>
</dbReference>
<dbReference type="GO" id="GO:0031177">
    <property type="term" value="F:phosphopantetheine binding"/>
    <property type="evidence" value="ECO:0007669"/>
    <property type="project" value="TreeGrafter"/>
</dbReference>
<dbReference type="Gene3D" id="2.30.38.10">
    <property type="entry name" value="Luciferase, Domain 3"/>
    <property type="match status" value="1"/>
</dbReference>
<dbReference type="PROSITE" id="PS00455">
    <property type="entry name" value="AMP_BINDING"/>
    <property type="match status" value="1"/>
</dbReference>
<dbReference type="KEGG" id="pcm:AY601_1946"/>
<keyword evidence="4" id="KW-1185">Reference proteome</keyword>
<dbReference type="FunFam" id="3.40.50.12780:FF:000012">
    <property type="entry name" value="Non-ribosomal peptide synthetase"/>
    <property type="match status" value="1"/>
</dbReference>
<evidence type="ECO:0000313" key="4">
    <source>
        <dbReference type="Proteomes" id="UP000071561"/>
    </source>
</evidence>
<dbReference type="Gene3D" id="3.30.300.30">
    <property type="match status" value="1"/>
</dbReference>
<keyword evidence="1" id="KW-1133">Transmembrane helix</keyword>
<feature type="transmembrane region" description="Helical" evidence="1">
    <location>
        <begin position="1307"/>
        <end position="1331"/>
    </location>
</feature>
<reference evidence="3 4" key="1">
    <citation type="submission" date="2016-03" db="EMBL/GenBank/DDBJ databases">
        <title>Complete genome sequence of Pedobacter cryoconitis PAMC 27485.</title>
        <authorList>
            <person name="Lee J."/>
            <person name="Kim O.-S."/>
        </authorList>
    </citation>
    <scope>NUCLEOTIDE SEQUENCE [LARGE SCALE GENOMIC DNA]</scope>
    <source>
        <strain evidence="3 4">PAMC 27485</strain>
    </source>
</reference>
<dbReference type="NCBIfam" id="TIGR02353">
    <property type="entry name" value="NRPS_term_dom"/>
    <property type="match status" value="1"/>
</dbReference>
<dbReference type="InterPro" id="IPR000873">
    <property type="entry name" value="AMP-dep_synth/lig_dom"/>
</dbReference>
<dbReference type="Pfam" id="PF13193">
    <property type="entry name" value="AMP-binding_C"/>
    <property type="match status" value="1"/>
</dbReference>
<dbReference type="InterPro" id="IPR036736">
    <property type="entry name" value="ACP-like_sf"/>
</dbReference>
<dbReference type="PANTHER" id="PTHR45527">
    <property type="entry name" value="NONRIBOSOMAL PEPTIDE SYNTHETASE"/>
    <property type="match status" value="1"/>
</dbReference>
<dbReference type="CDD" id="cd05930">
    <property type="entry name" value="A_NRPS"/>
    <property type="match status" value="1"/>
</dbReference>
<dbReference type="Pfam" id="PF14602">
    <property type="entry name" value="Hexapep_2"/>
    <property type="match status" value="2"/>
</dbReference>
<evidence type="ECO:0000256" key="1">
    <source>
        <dbReference type="SAM" id="Phobius"/>
    </source>
</evidence>
<dbReference type="PANTHER" id="PTHR45527:SF1">
    <property type="entry name" value="FATTY ACID SYNTHASE"/>
    <property type="match status" value="1"/>
</dbReference>
<dbReference type="InterPro" id="IPR025110">
    <property type="entry name" value="AMP-bd_C"/>
</dbReference>
<dbReference type="SUPFAM" id="SSF56801">
    <property type="entry name" value="Acetyl-CoA synthetase-like"/>
    <property type="match status" value="1"/>
</dbReference>
<dbReference type="Gene3D" id="3.40.50.1820">
    <property type="entry name" value="alpha/beta hydrolase"/>
    <property type="match status" value="1"/>
</dbReference>
<dbReference type="InterPro" id="IPR029058">
    <property type="entry name" value="AB_hydrolase_fold"/>
</dbReference>
<keyword evidence="1" id="KW-0472">Membrane</keyword>
<protein>
    <submittedName>
        <fullName evidence="3">Putative non-ribosomal peptide synthetase</fullName>
    </submittedName>
</protein>
<dbReference type="Proteomes" id="UP000071561">
    <property type="component" value="Chromosome"/>
</dbReference>
<dbReference type="InterPro" id="IPR045851">
    <property type="entry name" value="AMP-bd_C_sf"/>
</dbReference>
<dbReference type="InterPro" id="IPR020845">
    <property type="entry name" value="AMP-binding_CS"/>
</dbReference>
<dbReference type="OrthoDB" id="4317020at2"/>
<organism evidence="3 4">
    <name type="scientific">Pedobacter cryoconitis</name>
    <dbReference type="NCBI Taxonomy" id="188932"/>
    <lineage>
        <taxon>Bacteria</taxon>
        <taxon>Pseudomonadati</taxon>
        <taxon>Bacteroidota</taxon>
        <taxon>Sphingobacteriia</taxon>
        <taxon>Sphingobacteriales</taxon>
        <taxon>Sphingobacteriaceae</taxon>
        <taxon>Pedobacter</taxon>
    </lineage>
</organism>
<dbReference type="Gene3D" id="3.40.50.980">
    <property type="match status" value="2"/>
</dbReference>
<dbReference type="PATRIC" id="fig|188932.3.peg.2036"/>
<dbReference type="InterPro" id="IPR012728">
    <property type="entry name" value="Pls/PosA_C"/>
</dbReference>
<feature type="transmembrane region" description="Helical" evidence="1">
    <location>
        <begin position="1274"/>
        <end position="1295"/>
    </location>
</feature>
<feature type="transmembrane region" description="Helical" evidence="1">
    <location>
        <begin position="791"/>
        <end position="817"/>
    </location>
</feature>
<dbReference type="EMBL" id="CP014504">
    <property type="protein sequence ID" value="AMP98853.1"/>
    <property type="molecule type" value="Genomic_DNA"/>
</dbReference>
<dbReference type="Pfam" id="PF00501">
    <property type="entry name" value="AMP-binding"/>
    <property type="match status" value="1"/>
</dbReference>
<keyword evidence="1" id="KW-0812">Transmembrane</keyword>
<dbReference type="InterPro" id="IPR009081">
    <property type="entry name" value="PP-bd_ACP"/>
</dbReference>
<gene>
    <name evidence="3" type="ORF">AY601_1946</name>
</gene>
<evidence type="ECO:0000259" key="2">
    <source>
        <dbReference type="PROSITE" id="PS50075"/>
    </source>
</evidence>